<keyword evidence="1" id="KW-0732">Signal</keyword>
<proteinExistence type="predicted"/>
<dbReference type="Proteomes" id="UP000191040">
    <property type="component" value="Chromosome I"/>
</dbReference>
<dbReference type="PROSITE" id="PS51257">
    <property type="entry name" value="PROKAR_LIPOPROTEIN"/>
    <property type="match status" value="1"/>
</dbReference>
<sequence length="134" mass="13997">MRTLAVLLLAGALLAGCGLESPESYPAQTTSTGVGEPGDSLSVLGAWVSEPVPETGRRLILTLTDDNSYVVTDTCSEAPGRWDLRGDQVLLTPDEGGVVPCGDEEDPPLELADTMTVERGLLVPTGTGPVFSRK</sequence>
<dbReference type="RefSeq" id="WP_078700197.1">
    <property type="nucleotide sequence ID" value="NZ_LT796768.1"/>
</dbReference>
<feature type="signal peptide" evidence="1">
    <location>
        <begin position="1"/>
        <end position="15"/>
    </location>
</feature>
<organism evidence="2 3">
    <name type="scientific">Aeromicrobium choanae</name>
    <dbReference type="NCBI Taxonomy" id="1736691"/>
    <lineage>
        <taxon>Bacteria</taxon>
        <taxon>Bacillati</taxon>
        <taxon>Actinomycetota</taxon>
        <taxon>Actinomycetes</taxon>
        <taxon>Propionibacteriales</taxon>
        <taxon>Nocardioidaceae</taxon>
        <taxon>Aeromicrobium</taxon>
    </lineage>
</organism>
<reference evidence="3" key="1">
    <citation type="submission" date="2017-02" db="EMBL/GenBank/DDBJ databases">
        <authorList>
            <person name="Varghese N."/>
            <person name="Submissions S."/>
        </authorList>
    </citation>
    <scope>NUCLEOTIDE SEQUENCE [LARGE SCALE GENOMIC DNA]</scope>
    <source>
        <strain evidence="3">9H-4</strain>
    </source>
</reference>
<dbReference type="EMBL" id="LT796768">
    <property type="protein sequence ID" value="SKB08530.1"/>
    <property type="molecule type" value="Genomic_DNA"/>
</dbReference>
<accession>A0A1T4Z3C2</accession>
<protein>
    <recommendedName>
        <fullName evidence="4">META domain-containing protein</fullName>
    </recommendedName>
</protein>
<evidence type="ECO:0000313" key="3">
    <source>
        <dbReference type="Proteomes" id="UP000191040"/>
    </source>
</evidence>
<dbReference type="AlphaFoldDB" id="A0A1T4Z3C2"/>
<evidence type="ECO:0000313" key="2">
    <source>
        <dbReference type="EMBL" id="SKB08530.1"/>
    </source>
</evidence>
<gene>
    <name evidence="2" type="ORF">SAMN06295964_2196</name>
</gene>
<keyword evidence="3" id="KW-1185">Reference proteome</keyword>
<evidence type="ECO:0008006" key="4">
    <source>
        <dbReference type="Google" id="ProtNLM"/>
    </source>
</evidence>
<name>A0A1T4Z3C2_9ACTN</name>
<evidence type="ECO:0000256" key="1">
    <source>
        <dbReference type="SAM" id="SignalP"/>
    </source>
</evidence>
<feature type="chain" id="PRO_5038357834" description="META domain-containing protein" evidence="1">
    <location>
        <begin position="16"/>
        <end position="134"/>
    </location>
</feature>